<dbReference type="InterPro" id="IPR001660">
    <property type="entry name" value="SAM"/>
</dbReference>
<feature type="domain" description="SAM" evidence="7">
    <location>
        <begin position="440"/>
        <end position="503"/>
    </location>
</feature>
<dbReference type="InterPro" id="IPR050897">
    <property type="entry name" value="SMAUG/VTS1_RNA-bind"/>
</dbReference>
<evidence type="ECO:0000313" key="8">
    <source>
        <dbReference type="EMBL" id="GFT84046.1"/>
    </source>
</evidence>
<dbReference type="AlphaFoldDB" id="A0A8X6U5S0"/>
<feature type="region of interest" description="Disordered" evidence="6">
    <location>
        <begin position="359"/>
        <end position="439"/>
    </location>
</feature>
<dbReference type="InterPro" id="IPR037634">
    <property type="entry name" value="Smaug_SAM"/>
</dbReference>
<gene>
    <name evidence="8" type="primary">SAMD4A</name>
    <name evidence="8" type="ORF">NPIL_547671</name>
</gene>
<accession>A0A8X6U5S0</accession>
<keyword evidence="9" id="KW-1185">Reference proteome</keyword>
<dbReference type="FunFam" id="1.10.150.50:FF:000013">
    <property type="entry name" value="Protein Smaug homolog 1 isoform 2"/>
    <property type="match status" value="1"/>
</dbReference>
<dbReference type="Pfam" id="PF00536">
    <property type="entry name" value="SAM_1"/>
    <property type="match status" value="1"/>
</dbReference>
<name>A0A8X6U5S0_NEPPI</name>
<feature type="compositionally biased region" description="Low complexity" evidence="6">
    <location>
        <begin position="416"/>
        <end position="429"/>
    </location>
</feature>
<evidence type="ECO:0000256" key="2">
    <source>
        <dbReference type="ARBA" id="ARBA00008232"/>
    </source>
</evidence>
<reference evidence="8" key="1">
    <citation type="submission" date="2020-08" db="EMBL/GenBank/DDBJ databases">
        <title>Multicomponent nature underlies the extraordinary mechanical properties of spider dragline silk.</title>
        <authorList>
            <person name="Kono N."/>
            <person name="Nakamura H."/>
            <person name="Mori M."/>
            <person name="Yoshida Y."/>
            <person name="Ohtoshi R."/>
            <person name="Malay A.D."/>
            <person name="Moran D.A.P."/>
            <person name="Tomita M."/>
            <person name="Numata K."/>
            <person name="Arakawa K."/>
        </authorList>
    </citation>
    <scope>NUCLEOTIDE SEQUENCE</scope>
</reference>
<keyword evidence="3" id="KW-0963">Cytoplasm</keyword>
<proteinExistence type="inferred from homology"/>
<dbReference type="GO" id="GO:0030371">
    <property type="term" value="F:translation repressor activity"/>
    <property type="evidence" value="ECO:0007669"/>
    <property type="project" value="InterPro"/>
</dbReference>
<keyword evidence="5" id="KW-0694">RNA-binding</keyword>
<evidence type="ECO:0000256" key="3">
    <source>
        <dbReference type="ARBA" id="ARBA00022490"/>
    </source>
</evidence>
<evidence type="ECO:0000256" key="1">
    <source>
        <dbReference type="ARBA" id="ARBA00004496"/>
    </source>
</evidence>
<dbReference type="Gene3D" id="1.10.150.50">
    <property type="entry name" value="Transcription Factor, Ets-1"/>
    <property type="match status" value="1"/>
</dbReference>
<dbReference type="Pfam" id="PF26034">
    <property type="entry name" value="PHAT_SMAUG"/>
    <property type="match status" value="1"/>
</dbReference>
<dbReference type="Gene3D" id="1.25.40.170">
    <property type="entry name" value="Smaug, PHAT domain"/>
    <property type="match status" value="1"/>
</dbReference>
<feature type="region of interest" description="Disordered" evidence="6">
    <location>
        <begin position="549"/>
        <end position="580"/>
    </location>
</feature>
<evidence type="ECO:0000256" key="5">
    <source>
        <dbReference type="ARBA" id="ARBA00022884"/>
    </source>
</evidence>
<dbReference type="PANTHER" id="PTHR12515:SF5">
    <property type="entry name" value="PROTEIN SMAUG"/>
    <property type="match status" value="1"/>
</dbReference>
<evidence type="ECO:0000313" key="9">
    <source>
        <dbReference type="Proteomes" id="UP000887013"/>
    </source>
</evidence>
<keyword evidence="4" id="KW-0678">Repressor</keyword>
<evidence type="ECO:0000256" key="6">
    <source>
        <dbReference type="SAM" id="MobiDB-lite"/>
    </source>
</evidence>
<dbReference type="GO" id="GO:0000289">
    <property type="term" value="P:nuclear-transcribed mRNA poly(A) tail shortening"/>
    <property type="evidence" value="ECO:0007669"/>
    <property type="project" value="TreeGrafter"/>
</dbReference>
<dbReference type="EMBL" id="BMAW01023693">
    <property type="protein sequence ID" value="GFT84046.1"/>
    <property type="molecule type" value="Genomic_DNA"/>
</dbReference>
<dbReference type="Proteomes" id="UP000887013">
    <property type="component" value="Unassembled WGS sequence"/>
</dbReference>
<comment type="caution">
    <text evidence="8">The sequence shown here is derived from an EMBL/GenBank/DDBJ whole genome shotgun (WGS) entry which is preliminary data.</text>
</comment>
<dbReference type="InterPro" id="IPR013761">
    <property type="entry name" value="SAM/pointed_sf"/>
</dbReference>
<sequence length="777" mass="86176">MGTVDVCSPPLLQTMHSYDAEDNESYFETFDLYNIFVAKKSTRASVRTRVSWRKEGWRGKTGKQASHWLGLIGAPIGGRLGSASSSSGKRIRISARAGAAASHLAMQLLPGLALNTYLANTRGGTMKSSHHFRDQLSVMTGWFDQWNNCEQTVALYSLFKRIEPGQARFLAQVLEQNIAHCVELQVQEQQANDPAYISNLSTESKETAVIRLLSHLPLLRPGNEEAKSRYLELIPKILAHSIRHDVHIEESRQLLSYSLIHPAISNDDRCSLTQWLRQLEDRIHNNDIYPATLEERLPNCTVFPPNGIVPGDGYNQFVPRLDLWRPGSLVGVETNSYPLLNSLGSNSLPPCVGSQHVALHGMNSAPSSGVSSHPDGTQTLPMPHTRVKRSCSLTPPGPSLSHVNGSCTLEPHAPLSPQSSVTSSGSGSESQKDERDAFIQDGTGMKDVPCWLKGLRLHKYAYIFKNMSYEEMMSITEEKLEKMNITKGARHKIVLSIQKLRERQSNLKSLEKDIQDGEGTIRCALNEIKSMLQTPIKSFNYLNYTGDPSNGGESESSCSDPPSAPPSPPLQDSHVSEGDLPGQITRLLGKTCSSLLISPNQDEDLNFFVMIVDKCLSHEAFTPAQKRRLFSWKQQVQKACHPLPPRRSLDNRQRNKWSSYHNGNGEQDSVCGSLRRRLPVQYQPQRLVPPNYPAAQRSPLSAVIKRPSLQEHMKPHVQVQRTNSAPVRPNPLPVSLFGKAPDGVDSNDPELNIRLESLCLSVTEHALGSFDGAVPLF</sequence>
<comment type="similarity">
    <text evidence="2">Belongs to the SMAUG family.</text>
</comment>
<dbReference type="GO" id="GO:0000932">
    <property type="term" value="C:P-body"/>
    <property type="evidence" value="ECO:0007669"/>
    <property type="project" value="TreeGrafter"/>
</dbReference>
<dbReference type="SUPFAM" id="SSF47769">
    <property type="entry name" value="SAM/Pointed domain"/>
    <property type="match status" value="1"/>
</dbReference>
<dbReference type="InterPro" id="IPR037093">
    <property type="entry name" value="PHAT_dom_sf"/>
</dbReference>
<dbReference type="InterPro" id="IPR058599">
    <property type="entry name" value="PHAT_Smg/ZCCHC2-like"/>
</dbReference>
<organism evidence="8 9">
    <name type="scientific">Nephila pilipes</name>
    <name type="common">Giant wood spider</name>
    <name type="synonym">Nephila maculata</name>
    <dbReference type="NCBI Taxonomy" id="299642"/>
    <lineage>
        <taxon>Eukaryota</taxon>
        <taxon>Metazoa</taxon>
        <taxon>Ecdysozoa</taxon>
        <taxon>Arthropoda</taxon>
        <taxon>Chelicerata</taxon>
        <taxon>Arachnida</taxon>
        <taxon>Araneae</taxon>
        <taxon>Araneomorphae</taxon>
        <taxon>Entelegynae</taxon>
        <taxon>Araneoidea</taxon>
        <taxon>Nephilidae</taxon>
        <taxon>Nephila</taxon>
    </lineage>
</organism>
<evidence type="ECO:0000259" key="7">
    <source>
        <dbReference type="SMART" id="SM00454"/>
    </source>
</evidence>
<dbReference type="GO" id="GO:0003729">
    <property type="term" value="F:mRNA binding"/>
    <property type="evidence" value="ECO:0007669"/>
    <property type="project" value="TreeGrafter"/>
</dbReference>
<dbReference type="SMART" id="SM00454">
    <property type="entry name" value="SAM"/>
    <property type="match status" value="1"/>
</dbReference>
<dbReference type="PANTHER" id="PTHR12515">
    <property type="entry name" value="STERILE ALPHA MOTIF DOMAIN CONTAINING PROTEIN 4-RELATED"/>
    <property type="match status" value="1"/>
</dbReference>
<feature type="region of interest" description="Disordered" evidence="6">
    <location>
        <begin position="641"/>
        <end position="670"/>
    </location>
</feature>
<evidence type="ECO:0000256" key="4">
    <source>
        <dbReference type="ARBA" id="ARBA00022491"/>
    </source>
</evidence>
<comment type="subcellular location">
    <subcellularLocation>
        <location evidence="1">Cytoplasm</location>
    </subcellularLocation>
</comment>
<protein>
    <submittedName>
        <fullName evidence="8">Protein Smaug homolog 1</fullName>
    </submittedName>
</protein>
<dbReference type="OrthoDB" id="2155283at2759"/>
<feature type="compositionally biased region" description="Polar residues" evidence="6">
    <location>
        <begin position="656"/>
        <end position="667"/>
    </location>
</feature>
<feature type="compositionally biased region" description="Polar residues" evidence="6">
    <location>
        <begin position="364"/>
        <end position="380"/>
    </location>
</feature>
<dbReference type="CDD" id="cd09557">
    <property type="entry name" value="SAM_Smaug"/>
    <property type="match status" value="1"/>
</dbReference>